<dbReference type="Gene3D" id="3.40.50.12360">
    <property type="match status" value="1"/>
</dbReference>
<protein>
    <submittedName>
        <fullName evidence="2">Histone deacetylase complex subunit 2/3</fullName>
    </submittedName>
</protein>
<feature type="region of interest" description="Disordered" evidence="1">
    <location>
        <begin position="381"/>
        <end position="435"/>
    </location>
</feature>
<feature type="compositionally biased region" description="Polar residues" evidence="1">
    <location>
        <begin position="421"/>
        <end position="434"/>
    </location>
</feature>
<feature type="compositionally biased region" description="Gly residues" evidence="1">
    <location>
        <begin position="691"/>
        <end position="705"/>
    </location>
</feature>
<feature type="region of interest" description="Disordered" evidence="1">
    <location>
        <begin position="1"/>
        <end position="25"/>
    </location>
</feature>
<feature type="compositionally biased region" description="Polar residues" evidence="1">
    <location>
        <begin position="12"/>
        <end position="25"/>
    </location>
</feature>
<feature type="region of interest" description="Disordered" evidence="1">
    <location>
        <begin position="658"/>
        <end position="707"/>
    </location>
</feature>
<evidence type="ECO:0000313" key="3">
    <source>
        <dbReference type="Proteomes" id="UP001147747"/>
    </source>
</evidence>
<dbReference type="RefSeq" id="XP_056483262.1">
    <property type="nucleotide sequence ID" value="XM_056637232.1"/>
</dbReference>
<dbReference type="OrthoDB" id="3647690at2759"/>
<comment type="caution">
    <text evidence="2">The sequence shown here is derived from an EMBL/GenBank/DDBJ whole genome shotgun (WGS) entry which is preliminary data.</text>
</comment>
<name>A0A9W9SIZ2_9EURO</name>
<dbReference type="InterPro" id="IPR021006">
    <property type="entry name" value="Hda2/3"/>
</dbReference>
<organism evidence="2 3">
    <name type="scientific">Penicillium cosmopolitanum</name>
    <dbReference type="NCBI Taxonomy" id="1131564"/>
    <lineage>
        <taxon>Eukaryota</taxon>
        <taxon>Fungi</taxon>
        <taxon>Dikarya</taxon>
        <taxon>Ascomycota</taxon>
        <taxon>Pezizomycotina</taxon>
        <taxon>Eurotiomycetes</taxon>
        <taxon>Eurotiomycetidae</taxon>
        <taxon>Eurotiales</taxon>
        <taxon>Aspergillaceae</taxon>
        <taxon>Penicillium</taxon>
    </lineage>
</organism>
<evidence type="ECO:0000313" key="2">
    <source>
        <dbReference type="EMBL" id="KAJ5379476.1"/>
    </source>
</evidence>
<dbReference type="EMBL" id="JAPZBU010000011">
    <property type="protein sequence ID" value="KAJ5379476.1"/>
    <property type="molecule type" value="Genomic_DNA"/>
</dbReference>
<feature type="compositionally biased region" description="Basic and acidic residues" evidence="1">
    <location>
        <begin position="410"/>
        <end position="419"/>
    </location>
</feature>
<proteinExistence type="predicted"/>
<dbReference type="GeneID" id="81376212"/>
<feature type="compositionally biased region" description="Polar residues" evidence="1">
    <location>
        <begin position="386"/>
        <end position="400"/>
    </location>
</feature>
<dbReference type="Pfam" id="PF11496">
    <property type="entry name" value="HDA2-3"/>
    <property type="match status" value="1"/>
</dbReference>
<evidence type="ECO:0000256" key="1">
    <source>
        <dbReference type="SAM" id="MobiDB-lite"/>
    </source>
</evidence>
<feature type="compositionally biased region" description="Low complexity" evidence="1">
    <location>
        <begin position="666"/>
        <end position="677"/>
    </location>
</feature>
<keyword evidence="3" id="KW-1185">Reference proteome</keyword>
<dbReference type="Proteomes" id="UP001147747">
    <property type="component" value="Unassembled WGS sequence"/>
</dbReference>
<reference evidence="2" key="2">
    <citation type="journal article" date="2023" name="IMA Fungus">
        <title>Comparative genomic study of the Penicillium genus elucidates a diverse pangenome and 15 lateral gene transfer events.</title>
        <authorList>
            <person name="Petersen C."/>
            <person name="Sorensen T."/>
            <person name="Nielsen M.R."/>
            <person name="Sondergaard T.E."/>
            <person name="Sorensen J.L."/>
            <person name="Fitzpatrick D.A."/>
            <person name="Frisvad J.C."/>
            <person name="Nielsen K.L."/>
        </authorList>
    </citation>
    <scope>NUCLEOTIDE SEQUENCE</scope>
    <source>
        <strain evidence="2">IBT 29677</strain>
    </source>
</reference>
<reference evidence="2" key="1">
    <citation type="submission" date="2022-12" db="EMBL/GenBank/DDBJ databases">
        <authorList>
            <person name="Petersen C."/>
        </authorList>
    </citation>
    <scope>NUCLEOTIDE SEQUENCE</scope>
    <source>
        <strain evidence="2">IBT 29677</strain>
    </source>
</reference>
<dbReference type="AlphaFoldDB" id="A0A9W9SIZ2"/>
<dbReference type="GO" id="GO:0070823">
    <property type="term" value="C:HDA1 complex"/>
    <property type="evidence" value="ECO:0007669"/>
    <property type="project" value="InterPro"/>
</dbReference>
<feature type="region of interest" description="Disordered" evidence="1">
    <location>
        <begin position="495"/>
        <end position="520"/>
    </location>
</feature>
<gene>
    <name evidence="2" type="ORF">N7509_012595</name>
</gene>
<dbReference type="InterPro" id="IPR038609">
    <property type="entry name" value="HDA1_su2/3_sf"/>
</dbReference>
<accession>A0A9W9SIZ2</accession>
<sequence>MDDKQNKPFVDTPSSVSDIEPSVSQVPERTIPLSVRPDTESIAHAHTSIHHTHSDSLLHASHYDLQGPMQTIHPSALSVGNAEEDPPGSVRLGPSEFAITLPLDSRLKDEYDRVLGGASEEMRQFLVMSNPASQISDTDREYLITRMHEVTTRLNNVTIHPDLNISHHLTFNDSKIENEASWAEYSSSKFYFLGHLVEVASQDDLHIILEVRSEMKQKLVERYLLGKGFTYTRPREEMGGNVEVFLMKDSLSFGIHSHDGVRDLIKSPSAIIVLDTAFEPKSPNVQHLRTTYTRNNDLLPVIWLLVSNTCEHIERCLPDLSEPDRLRWLLQYTAHLHDDVGDLQDNALGVYEDVDEVLVYLRDTLTSWPLPIIDPLPVISPEDLESSTPSTDDQAPTAQKRSLDEESEDYSSKRTRFDEVSQLTESTKPPTQTLGRDLQSLEKHIIQMQSAHTSEKEQILSDLSRVSEQAQMLEKALSRLQHRYENRTNELHKVRQERDNGAEGKASLEQRIERQKEDISKLKEDRTNLRRELEESRQELKSGGGTLAELETAREEIRRLTKEAVNLERKADYERNQAEYTREQYQNASTAAAQSGNELRQLQTENENLTRKVNANAAQLRELNLKNDSAIHLARISELELTLAARDEFLHRKEEELRDIRKNRPSTRSTSTQPRSPKITASSRPTSPGVGYNGNGNGNGNGLAGRGTSALRFSEMQF</sequence>